<protein>
    <submittedName>
        <fullName evidence="5">DNA (Cytosine-5)-methyltransferase-like protein</fullName>
    </submittedName>
</protein>
<dbReference type="InterPro" id="IPR018117">
    <property type="entry name" value="C5_DNA_meth_AS"/>
</dbReference>
<dbReference type="PROSITE" id="PS00094">
    <property type="entry name" value="C5_MTASE_1"/>
    <property type="match status" value="1"/>
</dbReference>
<dbReference type="PRINTS" id="PR00105">
    <property type="entry name" value="C5METTRFRASE"/>
</dbReference>
<reference evidence="5 6" key="1">
    <citation type="submission" date="2017-03" db="EMBL/GenBank/DDBJ databases">
        <title>Genome Survey of Euroglyphus maynei.</title>
        <authorList>
            <person name="Arlian L.G."/>
            <person name="Morgan M.S."/>
            <person name="Rider S.D."/>
        </authorList>
    </citation>
    <scope>NUCLEOTIDE SEQUENCE [LARGE SCALE GENOMIC DNA]</scope>
    <source>
        <strain evidence="5">Arlian Lab</strain>
        <tissue evidence="5">Whole body</tissue>
    </source>
</reference>
<dbReference type="InterPro" id="IPR001525">
    <property type="entry name" value="C5_MeTfrase"/>
</dbReference>
<comment type="similarity">
    <text evidence="4">Belongs to the class I-like SAM-binding methyltransferase superfamily. C5-methyltransferase family.</text>
</comment>
<dbReference type="AlphaFoldDB" id="A0A1Y3AKY9"/>
<dbReference type="SUPFAM" id="SSF53335">
    <property type="entry name" value="S-adenosyl-L-methionine-dependent methyltransferases"/>
    <property type="match status" value="1"/>
</dbReference>
<feature type="active site" evidence="4">
    <location>
        <position position="64"/>
    </location>
</feature>
<dbReference type="PANTHER" id="PTHR46098:SF1">
    <property type="entry name" value="TRNA (CYTOSINE(38)-C(5))-METHYLTRANSFERASE"/>
    <property type="match status" value="1"/>
</dbReference>
<gene>
    <name evidence="5" type="ORF">BLA29_010314</name>
</gene>
<dbReference type="OrthoDB" id="414133at2759"/>
<proteinExistence type="inferred from homology"/>
<dbReference type="PANTHER" id="PTHR46098">
    <property type="entry name" value="TRNA (CYTOSINE(38)-C(5))-METHYLTRANSFERASE"/>
    <property type="match status" value="1"/>
</dbReference>
<keyword evidence="1 4" id="KW-0489">Methyltransferase</keyword>
<feature type="non-terminal residue" evidence="5">
    <location>
        <position position="209"/>
    </location>
</feature>
<dbReference type="InterPro" id="IPR050750">
    <property type="entry name" value="C5-MTase"/>
</dbReference>
<comment type="caution">
    <text evidence="5">The sequence shown here is derived from an EMBL/GenBank/DDBJ whole genome shotgun (WGS) entry which is preliminary data.</text>
</comment>
<dbReference type="EMBL" id="MUJZ01072073">
    <property type="protein sequence ID" value="OTF69130.1"/>
    <property type="molecule type" value="Genomic_DNA"/>
</dbReference>
<accession>A0A1Y3AKY9</accession>
<organism evidence="5 6">
    <name type="scientific">Euroglyphus maynei</name>
    <name type="common">Mayne's house dust mite</name>
    <dbReference type="NCBI Taxonomy" id="6958"/>
    <lineage>
        <taxon>Eukaryota</taxon>
        <taxon>Metazoa</taxon>
        <taxon>Ecdysozoa</taxon>
        <taxon>Arthropoda</taxon>
        <taxon>Chelicerata</taxon>
        <taxon>Arachnida</taxon>
        <taxon>Acari</taxon>
        <taxon>Acariformes</taxon>
        <taxon>Sarcoptiformes</taxon>
        <taxon>Astigmata</taxon>
        <taxon>Psoroptidia</taxon>
        <taxon>Analgoidea</taxon>
        <taxon>Pyroglyphidae</taxon>
        <taxon>Pyroglyphinae</taxon>
        <taxon>Euroglyphus</taxon>
    </lineage>
</organism>
<dbReference type="PROSITE" id="PS51679">
    <property type="entry name" value="SAM_MT_C5"/>
    <property type="match status" value="1"/>
</dbReference>
<dbReference type="GO" id="GO:0005634">
    <property type="term" value="C:nucleus"/>
    <property type="evidence" value="ECO:0007669"/>
    <property type="project" value="TreeGrafter"/>
</dbReference>
<evidence type="ECO:0000256" key="2">
    <source>
        <dbReference type="ARBA" id="ARBA00022679"/>
    </source>
</evidence>
<name>A0A1Y3AKY9_EURMA</name>
<evidence type="ECO:0000313" key="5">
    <source>
        <dbReference type="EMBL" id="OTF69130.1"/>
    </source>
</evidence>
<keyword evidence="6" id="KW-1185">Reference proteome</keyword>
<sequence>LFEAEKFTNYCLTAIDINTSANKVYRLNHNFNKDCKLLECNIESLTSLDFDRMNLDLLTMSPPCQPFSRLGNQLDLQDSRSSSFKHLMQLFPSMRNKPRFVMLENVKGFETSNAHQLLISTLRDCKYRIREFLLSPDQFGVPNSRLRYYLLAIHQPEKFRGDEINEISTQIPVLMGNNSIFFDQHIEYKNKIPLKEFSLEYYLENDENL</sequence>
<evidence type="ECO:0000256" key="1">
    <source>
        <dbReference type="ARBA" id="ARBA00022603"/>
    </source>
</evidence>
<evidence type="ECO:0000256" key="3">
    <source>
        <dbReference type="ARBA" id="ARBA00022691"/>
    </source>
</evidence>
<keyword evidence="3 4" id="KW-0949">S-adenosyl-L-methionine</keyword>
<evidence type="ECO:0000256" key="4">
    <source>
        <dbReference type="PROSITE-ProRule" id="PRU01016"/>
    </source>
</evidence>
<dbReference type="Gene3D" id="3.40.50.150">
    <property type="entry name" value="Vaccinia Virus protein VP39"/>
    <property type="match status" value="1"/>
</dbReference>
<dbReference type="GO" id="GO:0008168">
    <property type="term" value="F:methyltransferase activity"/>
    <property type="evidence" value="ECO:0007669"/>
    <property type="project" value="UniProtKB-KW"/>
</dbReference>
<dbReference type="GO" id="GO:0032259">
    <property type="term" value="P:methylation"/>
    <property type="evidence" value="ECO:0007669"/>
    <property type="project" value="UniProtKB-KW"/>
</dbReference>
<evidence type="ECO:0000313" key="6">
    <source>
        <dbReference type="Proteomes" id="UP000194236"/>
    </source>
</evidence>
<dbReference type="Proteomes" id="UP000194236">
    <property type="component" value="Unassembled WGS sequence"/>
</dbReference>
<keyword evidence="2 4" id="KW-0808">Transferase</keyword>
<feature type="non-terminal residue" evidence="5">
    <location>
        <position position="1"/>
    </location>
</feature>
<dbReference type="Pfam" id="PF00145">
    <property type="entry name" value="DNA_methylase"/>
    <property type="match status" value="1"/>
</dbReference>
<dbReference type="InterPro" id="IPR029063">
    <property type="entry name" value="SAM-dependent_MTases_sf"/>
</dbReference>